<protein>
    <submittedName>
        <fullName evidence="1">Uncharacterized protein</fullName>
    </submittedName>
</protein>
<proteinExistence type="predicted"/>
<evidence type="ECO:0000313" key="1">
    <source>
        <dbReference type="EMBL" id="KIJ64147.1"/>
    </source>
</evidence>
<dbReference type="OrthoDB" id="2501483at2759"/>
<sequence length="172" mass="20258">MQPCGVILACATFYGSEAVSAVNAVFPTPDSTPEYFVFDNNCKLCAHQEVIQDQYFSHTGLPVDVFHFKSKHKETNNYYQQHCNPASFPKLIQDGKWWFNTSICEQTNARLGGYQAILRDMLVHQYNFYLDEMVKRRNQFIIQQLEKEGRRPRWYQDMFFSQPTSSKVLYLW</sequence>
<dbReference type="Proteomes" id="UP000053820">
    <property type="component" value="Unassembled WGS sequence"/>
</dbReference>
<dbReference type="AlphaFoldDB" id="A0A0C9WFF0"/>
<gene>
    <name evidence="1" type="ORF">HYDPIDRAFT_91236</name>
</gene>
<reference evidence="1 2" key="1">
    <citation type="submission" date="2014-04" db="EMBL/GenBank/DDBJ databases">
        <title>Evolutionary Origins and Diversification of the Mycorrhizal Mutualists.</title>
        <authorList>
            <consortium name="DOE Joint Genome Institute"/>
            <consortium name="Mycorrhizal Genomics Consortium"/>
            <person name="Kohler A."/>
            <person name="Kuo A."/>
            <person name="Nagy L.G."/>
            <person name="Floudas D."/>
            <person name="Copeland A."/>
            <person name="Barry K.W."/>
            <person name="Cichocki N."/>
            <person name="Veneault-Fourrey C."/>
            <person name="LaButti K."/>
            <person name="Lindquist E.A."/>
            <person name="Lipzen A."/>
            <person name="Lundell T."/>
            <person name="Morin E."/>
            <person name="Murat C."/>
            <person name="Riley R."/>
            <person name="Ohm R."/>
            <person name="Sun H."/>
            <person name="Tunlid A."/>
            <person name="Henrissat B."/>
            <person name="Grigoriev I.V."/>
            <person name="Hibbett D.S."/>
            <person name="Martin F."/>
        </authorList>
    </citation>
    <scope>NUCLEOTIDE SEQUENCE [LARGE SCALE GENOMIC DNA]</scope>
    <source>
        <strain evidence="1 2">MD-312</strain>
    </source>
</reference>
<dbReference type="EMBL" id="KN839848">
    <property type="protein sequence ID" value="KIJ64147.1"/>
    <property type="molecule type" value="Genomic_DNA"/>
</dbReference>
<keyword evidence="2" id="KW-1185">Reference proteome</keyword>
<dbReference type="HOGENOM" id="CLU_004966_2_1_1"/>
<accession>A0A0C9WFF0</accession>
<organism evidence="1 2">
    <name type="scientific">Hydnomerulius pinastri MD-312</name>
    <dbReference type="NCBI Taxonomy" id="994086"/>
    <lineage>
        <taxon>Eukaryota</taxon>
        <taxon>Fungi</taxon>
        <taxon>Dikarya</taxon>
        <taxon>Basidiomycota</taxon>
        <taxon>Agaricomycotina</taxon>
        <taxon>Agaricomycetes</taxon>
        <taxon>Agaricomycetidae</taxon>
        <taxon>Boletales</taxon>
        <taxon>Boletales incertae sedis</taxon>
        <taxon>Leucogyrophana</taxon>
    </lineage>
</organism>
<name>A0A0C9WFF0_9AGAM</name>
<evidence type="ECO:0000313" key="2">
    <source>
        <dbReference type="Proteomes" id="UP000053820"/>
    </source>
</evidence>